<dbReference type="SUPFAM" id="SSF53448">
    <property type="entry name" value="Nucleotide-diphospho-sugar transferases"/>
    <property type="match status" value="1"/>
</dbReference>
<dbReference type="Gene3D" id="3.90.550.10">
    <property type="entry name" value="Spore Coat Polysaccharide Biosynthesis Protein SpsA, Chain A"/>
    <property type="match status" value="1"/>
</dbReference>
<organism evidence="3 4">
    <name type="scientific">Phenylobacterium parvum</name>
    <dbReference type="NCBI Taxonomy" id="2201350"/>
    <lineage>
        <taxon>Bacteria</taxon>
        <taxon>Pseudomonadati</taxon>
        <taxon>Pseudomonadota</taxon>
        <taxon>Alphaproteobacteria</taxon>
        <taxon>Caulobacterales</taxon>
        <taxon>Caulobacteraceae</taxon>
        <taxon>Phenylobacterium</taxon>
    </lineage>
</organism>
<dbReference type="Proteomes" id="UP000247763">
    <property type="component" value="Chromosome"/>
</dbReference>
<reference evidence="4" key="1">
    <citation type="submission" date="2018-05" db="EMBL/GenBank/DDBJ databases">
        <title>Genome sequencing of Phenylobacterium sp. HYN0004.</title>
        <authorList>
            <person name="Yi H."/>
            <person name="Baek C."/>
        </authorList>
    </citation>
    <scope>NUCLEOTIDE SEQUENCE [LARGE SCALE GENOMIC DNA]</scope>
    <source>
        <strain evidence="4">HYN0004</strain>
    </source>
</reference>
<keyword evidence="3" id="KW-0808">Transferase</keyword>
<dbReference type="RefSeq" id="WP_110450969.1">
    <property type="nucleotide sequence ID" value="NZ_CP029479.1"/>
</dbReference>
<dbReference type="KEGG" id="phb:HYN04_11980"/>
<keyword evidence="1" id="KW-0812">Transmembrane</keyword>
<dbReference type="AlphaFoldDB" id="A0A2Z3HPV6"/>
<proteinExistence type="predicted"/>
<sequence>MARDAAKDNPGAATQGSVSVIVVAWQSGPDLTRCLSALAGQTLPPLEILLVDNASTDGAPEAAMREVPGITLVPAGANLGFAAGVNLGARQAQGEWLALVNPDAFAAADWLERLLAGAARNPGVDCFGCRQAMADAPGRLDGLGDVMSLPGIPYRGGYGLPDPGPVGEGECFSACGGAMLIRRSLFEALGGFDEDLFMYCEDVDLGYRIRLAGGACRVVPDAVVDHVGSASTGGAGSDFASFHGARNRIRVFIKDTPPLLFWLTLPLHVIATTALFLRLATQGRLGPNLKGAQAALADLPAAFAARRRTQATRRASSWDIARAMTWNPLDLLGRRVVIRRRG</sequence>
<evidence type="ECO:0000313" key="3">
    <source>
        <dbReference type="EMBL" id="AWM78403.1"/>
    </source>
</evidence>
<feature type="transmembrane region" description="Helical" evidence="1">
    <location>
        <begin position="259"/>
        <end position="280"/>
    </location>
</feature>
<dbReference type="Pfam" id="PF00535">
    <property type="entry name" value="Glycos_transf_2"/>
    <property type="match status" value="1"/>
</dbReference>
<name>A0A2Z3HPV6_9CAUL</name>
<feature type="domain" description="Glycosyltransferase 2-like" evidence="2">
    <location>
        <begin position="19"/>
        <end position="189"/>
    </location>
</feature>
<dbReference type="CDD" id="cd04186">
    <property type="entry name" value="GT_2_like_c"/>
    <property type="match status" value="1"/>
</dbReference>
<dbReference type="PANTHER" id="PTHR43179">
    <property type="entry name" value="RHAMNOSYLTRANSFERASE WBBL"/>
    <property type="match status" value="1"/>
</dbReference>
<dbReference type="OrthoDB" id="9771846at2"/>
<keyword evidence="1" id="KW-0472">Membrane</keyword>
<dbReference type="InterPro" id="IPR001173">
    <property type="entry name" value="Glyco_trans_2-like"/>
</dbReference>
<protein>
    <submittedName>
        <fullName evidence="3">Glycosyltransferase family 2 protein</fullName>
    </submittedName>
</protein>
<dbReference type="EMBL" id="CP029479">
    <property type="protein sequence ID" value="AWM78403.1"/>
    <property type="molecule type" value="Genomic_DNA"/>
</dbReference>
<dbReference type="InterPro" id="IPR029044">
    <property type="entry name" value="Nucleotide-diphossugar_trans"/>
</dbReference>
<dbReference type="PANTHER" id="PTHR43179:SF11">
    <property type="entry name" value="GLYCOSYL TRANSFERASE"/>
    <property type="match status" value="1"/>
</dbReference>
<evidence type="ECO:0000259" key="2">
    <source>
        <dbReference type="Pfam" id="PF00535"/>
    </source>
</evidence>
<keyword evidence="1" id="KW-1133">Transmembrane helix</keyword>
<accession>A0A2Z3HPV6</accession>
<evidence type="ECO:0000256" key="1">
    <source>
        <dbReference type="SAM" id="Phobius"/>
    </source>
</evidence>
<evidence type="ECO:0000313" key="4">
    <source>
        <dbReference type="Proteomes" id="UP000247763"/>
    </source>
</evidence>
<gene>
    <name evidence="3" type="ORF">HYN04_11980</name>
</gene>
<dbReference type="GO" id="GO:0016740">
    <property type="term" value="F:transferase activity"/>
    <property type="evidence" value="ECO:0007669"/>
    <property type="project" value="UniProtKB-KW"/>
</dbReference>
<keyword evidence="4" id="KW-1185">Reference proteome</keyword>